<protein>
    <submittedName>
        <fullName evidence="2">ARM repeat-containing protein</fullName>
    </submittedName>
</protein>
<accession>A0A6A6SFD3</accession>
<dbReference type="SUPFAM" id="SSF48371">
    <property type="entry name" value="ARM repeat"/>
    <property type="match status" value="1"/>
</dbReference>
<organism evidence="2 3">
    <name type="scientific">Massarina eburnea CBS 473.64</name>
    <dbReference type="NCBI Taxonomy" id="1395130"/>
    <lineage>
        <taxon>Eukaryota</taxon>
        <taxon>Fungi</taxon>
        <taxon>Dikarya</taxon>
        <taxon>Ascomycota</taxon>
        <taxon>Pezizomycotina</taxon>
        <taxon>Dothideomycetes</taxon>
        <taxon>Pleosporomycetidae</taxon>
        <taxon>Pleosporales</taxon>
        <taxon>Massarineae</taxon>
        <taxon>Massarinaceae</taxon>
        <taxon>Massarina</taxon>
    </lineage>
</organism>
<reference evidence="2" key="1">
    <citation type="journal article" date="2020" name="Stud. Mycol.">
        <title>101 Dothideomycetes genomes: a test case for predicting lifestyles and emergence of pathogens.</title>
        <authorList>
            <person name="Haridas S."/>
            <person name="Albert R."/>
            <person name="Binder M."/>
            <person name="Bloem J."/>
            <person name="Labutti K."/>
            <person name="Salamov A."/>
            <person name="Andreopoulos B."/>
            <person name="Baker S."/>
            <person name="Barry K."/>
            <person name="Bills G."/>
            <person name="Bluhm B."/>
            <person name="Cannon C."/>
            <person name="Castanera R."/>
            <person name="Culley D."/>
            <person name="Daum C."/>
            <person name="Ezra D."/>
            <person name="Gonzalez J."/>
            <person name="Henrissat B."/>
            <person name="Kuo A."/>
            <person name="Liang C."/>
            <person name="Lipzen A."/>
            <person name="Lutzoni F."/>
            <person name="Magnuson J."/>
            <person name="Mondo S."/>
            <person name="Nolan M."/>
            <person name="Ohm R."/>
            <person name="Pangilinan J."/>
            <person name="Park H.-J."/>
            <person name="Ramirez L."/>
            <person name="Alfaro M."/>
            <person name="Sun H."/>
            <person name="Tritt A."/>
            <person name="Yoshinaga Y."/>
            <person name="Zwiers L.-H."/>
            <person name="Turgeon B."/>
            <person name="Goodwin S."/>
            <person name="Spatafora J."/>
            <person name="Crous P."/>
            <person name="Grigoriev I."/>
        </authorList>
    </citation>
    <scope>NUCLEOTIDE SEQUENCE</scope>
    <source>
        <strain evidence="2">CBS 473.64</strain>
    </source>
</reference>
<sequence>MHMCTSWSFLRRQAFWSGPDANLERIPLTPRRGTKSGRGGERRAAVSIDTWQEPFRDSGILEYVLQSIDVSTIPASVAKQHLRVIGNSVVDNDGIREIVMEYLNKLVACLAVEELTMTALVVLHNLGNDFEPAHLKAAQSRLDNTLAEYFVAGKISEEATEYAMDLLTWTTEKLAPAQLEDNTSVSVFNSILQVTTQCDEDQQEEYLAILVHYLQDAEFQQKVATPDTIERLIDLMFAFESRLTPEEIEGVFQELNTHADPNNVVSEDPGVILMVRLVNSISAISASDAFVRTFTLRNPVVEKVIPKLTSPSPSPSTVCACVILGNLATSDEVCIEMVETMRLHLPLITMLSSPTEQAILYAAAGFTRHLAFPPTNRTLLGQAGLIPPTMHLLTHPSSTIRGEAAAILHKLVTNNLPNIQTIITTPLPPTIPLSTLPNTPSPPPPPPPPHPSFLQLIVTQALTPASPLPSTTMKNPMIELSRTLISILRYTRHPATEPPVVENLSHAIFSTPAIARPVARLVRQRFYADARSEGLLGLGLMAQSVDGAVCVVRELESDTALLGAIKEFAVEQREVEVGKSQVGAGGGVASSEGRDWGNAVVLLHGLVDHGIDAMGAELRREVEVLQAELGRLGV</sequence>
<evidence type="ECO:0000313" key="2">
    <source>
        <dbReference type="EMBL" id="KAF2645118.1"/>
    </source>
</evidence>
<dbReference type="GO" id="GO:0005085">
    <property type="term" value="F:guanyl-nucleotide exchange factor activity"/>
    <property type="evidence" value="ECO:0007669"/>
    <property type="project" value="InterPro"/>
</dbReference>
<feature type="region of interest" description="Disordered" evidence="1">
    <location>
        <begin position="432"/>
        <end position="452"/>
    </location>
</feature>
<dbReference type="AlphaFoldDB" id="A0A6A6SFD3"/>
<dbReference type="OrthoDB" id="26149at2759"/>
<dbReference type="InterPro" id="IPR011989">
    <property type="entry name" value="ARM-like"/>
</dbReference>
<gene>
    <name evidence="2" type="ORF">P280DRAFT_189097</name>
</gene>
<proteinExistence type="predicted"/>
<dbReference type="EMBL" id="MU006778">
    <property type="protein sequence ID" value="KAF2645118.1"/>
    <property type="molecule type" value="Genomic_DNA"/>
</dbReference>
<dbReference type="PANTHER" id="PTHR10957">
    <property type="entry name" value="RAP1 GTPASE-GDP DISSOCIATION STIMULATOR 1"/>
    <property type="match status" value="1"/>
</dbReference>
<dbReference type="Gene3D" id="1.25.10.10">
    <property type="entry name" value="Leucine-rich Repeat Variant"/>
    <property type="match status" value="1"/>
</dbReference>
<feature type="compositionally biased region" description="Pro residues" evidence="1">
    <location>
        <begin position="439"/>
        <end position="451"/>
    </location>
</feature>
<name>A0A6A6SFD3_9PLEO</name>
<keyword evidence="3" id="KW-1185">Reference proteome</keyword>
<dbReference type="InterPro" id="IPR040144">
    <property type="entry name" value="RAP1GDS1"/>
</dbReference>
<evidence type="ECO:0000256" key="1">
    <source>
        <dbReference type="SAM" id="MobiDB-lite"/>
    </source>
</evidence>
<dbReference type="Proteomes" id="UP000799753">
    <property type="component" value="Unassembled WGS sequence"/>
</dbReference>
<evidence type="ECO:0000313" key="3">
    <source>
        <dbReference type="Proteomes" id="UP000799753"/>
    </source>
</evidence>
<dbReference type="InterPro" id="IPR016024">
    <property type="entry name" value="ARM-type_fold"/>
</dbReference>